<dbReference type="FunFam" id="3.40.50.80:FF:000014">
    <property type="entry name" value="Na(+)-translocating NADH-quinone reductase subunit F"/>
    <property type="match status" value="1"/>
</dbReference>
<feature type="domain" description="2Fe-2S ferredoxin-type" evidence="28">
    <location>
        <begin position="33"/>
        <end position="125"/>
    </location>
</feature>
<dbReference type="EC" id="7.2.1.1" evidence="6 27"/>
<dbReference type="SUPFAM" id="SSF63380">
    <property type="entry name" value="Riboflavin synthase domain-like"/>
    <property type="match status" value="1"/>
</dbReference>
<dbReference type="GO" id="GO:0005886">
    <property type="term" value="C:plasma membrane"/>
    <property type="evidence" value="ECO:0007669"/>
    <property type="project" value="UniProtKB-SubCell"/>
</dbReference>
<dbReference type="CDD" id="cd00207">
    <property type="entry name" value="fer2"/>
    <property type="match status" value="1"/>
</dbReference>
<evidence type="ECO:0000256" key="24">
    <source>
        <dbReference type="ARBA" id="ARBA00030032"/>
    </source>
</evidence>
<dbReference type="AlphaFoldDB" id="A0A4R1KDI1"/>
<evidence type="ECO:0000313" key="31">
    <source>
        <dbReference type="Proteomes" id="UP000294614"/>
    </source>
</evidence>
<dbReference type="SUPFAM" id="SSF52343">
    <property type="entry name" value="Ferredoxin reductase-like, C-terminal NADP-linked domain"/>
    <property type="match status" value="1"/>
</dbReference>
<keyword evidence="27" id="KW-0812">Transmembrane</keyword>
<dbReference type="InterPro" id="IPR001041">
    <property type="entry name" value="2Fe-2S_ferredoxin-type"/>
</dbReference>
<feature type="binding site" evidence="27">
    <location>
        <position position="77"/>
    </location>
    <ligand>
        <name>[2Fe-2S] cluster</name>
        <dbReference type="ChEBI" id="CHEBI:190135"/>
    </ligand>
</feature>
<evidence type="ECO:0000256" key="3">
    <source>
        <dbReference type="ARBA" id="ARBA00004533"/>
    </source>
</evidence>
<dbReference type="OrthoDB" id="9806195at2"/>
<evidence type="ECO:0000256" key="4">
    <source>
        <dbReference type="ARBA" id="ARBA00005570"/>
    </source>
</evidence>
<dbReference type="InterPro" id="IPR008333">
    <property type="entry name" value="Cbr1-like_FAD-bd_dom"/>
</dbReference>
<keyword evidence="15 27" id="KW-1278">Translocase</keyword>
<evidence type="ECO:0000256" key="9">
    <source>
        <dbReference type="ARBA" id="ARBA00022475"/>
    </source>
</evidence>
<dbReference type="PROSITE" id="PS51384">
    <property type="entry name" value="FAD_FR"/>
    <property type="match status" value="1"/>
</dbReference>
<keyword evidence="12 27" id="KW-0001">2Fe-2S</keyword>
<keyword evidence="19 27" id="KW-0915">Sodium</keyword>
<evidence type="ECO:0000256" key="11">
    <source>
        <dbReference type="ARBA" id="ARBA00022630"/>
    </source>
</evidence>
<protein>
    <recommendedName>
        <fullName evidence="7 27">Na(+)-translocating NADH-quinone reductase subunit F</fullName>
        <shortName evidence="27">Na(+)-NQR subunit F</shortName>
        <shortName evidence="27">Na(+)-translocating NQR subunit F</shortName>
        <ecNumber evidence="6 27">7.2.1.1</ecNumber>
    </recommendedName>
    <alternativeName>
        <fullName evidence="25 27">NQR complex subunit F</fullName>
    </alternativeName>
    <alternativeName>
        <fullName evidence="24 27">NQR-1 subunit F</fullName>
    </alternativeName>
</protein>
<dbReference type="RefSeq" id="WP_132872879.1">
    <property type="nucleotide sequence ID" value="NZ_SMGG01000003.1"/>
</dbReference>
<comment type="caution">
    <text evidence="30">The sequence shown here is derived from an EMBL/GenBank/DDBJ whole genome shotgun (WGS) entry which is preliminary data.</text>
</comment>
<comment type="cofactor">
    <cofactor evidence="27">
        <name>[2Fe-2S] cluster</name>
        <dbReference type="ChEBI" id="CHEBI:190135"/>
    </cofactor>
    <text evidence="27">Binds 1 [2Fe-2S] cluster.</text>
</comment>
<keyword evidence="16 27" id="KW-0408">Iron</keyword>
<dbReference type="GO" id="GO:0051537">
    <property type="term" value="F:2 iron, 2 sulfur cluster binding"/>
    <property type="evidence" value="ECO:0007669"/>
    <property type="project" value="UniProtKB-KW"/>
</dbReference>
<evidence type="ECO:0000256" key="10">
    <source>
        <dbReference type="ARBA" id="ARBA00022519"/>
    </source>
</evidence>
<feature type="binding site" evidence="27">
    <location>
        <position position="74"/>
    </location>
    <ligand>
        <name>[2Fe-2S] cluster</name>
        <dbReference type="ChEBI" id="CHEBI:190135"/>
    </ligand>
</feature>
<keyword evidence="31" id="KW-1185">Reference proteome</keyword>
<comment type="subcellular location">
    <subcellularLocation>
        <location evidence="3">Cell inner membrane</location>
    </subcellularLocation>
    <subcellularLocation>
        <location evidence="27">Cell membrane</location>
        <topology evidence="27">Single-pass membrane protein</topology>
    </subcellularLocation>
</comment>
<keyword evidence="14 27" id="KW-0274">FAD</keyword>
<evidence type="ECO:0000256" key="5">
    <source>
        <dbReference type="ARBA" id="ARBA00011309"/>
    </source>
</evidence>
<dbReference type="PANTHER" id="PTHR43644:SF1">
    <property type="entry name" value="NAD(P)H-FLAVIN REDUCTASE"/>
    <property type="match status" value="1"/>
</dbReference>
<comment type="function">
    <text evidence="2 27">NQR complex catalyzes the reduction of ubiquinone-1 to ubiquinol by two successive reactions, coupled with the transport of Na(+) ions from the cytoplasm to the periplasm. The first step is catalyzed by NqrF, which accepts electrons from NADH and reduces ubiquinone-1 to ubisemiquinone by a one-electron transfer pathway.</text>
</comment>
<evidence type="ECO:0000256" key="18">
    <source>
        <dbReference type="ARBA" id="ARBA00023027"/>
    </source>
</evidence>
<evidence type="ECO:0000256" key="20">
    <source>
        <dbReference type="ARBA" id="ARBA00023065"/>
    </source>
</evidence>
<evidence type="ECO:0000256" key="26">
    <source>
        <dbReference type="ARBA" id="ARBA00048891"/>
    </source>
</evidence>
<evidence type="ECO:0000256" key="12">
    <source>
        <dbReference type="ARBA" id="ARBA00022714"/>
    </source>
</evidence>
<dbReference type="GO" id="GO:0046872">
    <property type="term" value="F:metal ion binding"/>
    <property type="evidence" value="ECO:0007669"/>
    <property type="project" value="UniProtKB-KW"/>
</dbReference>
<proteinExistence type="inferred from homology"/>
<keyword evidence="23 27" id="KW-0739">Sodium transport</keyword>
<dbReference type="InterPro" id="IPR012675">
    <property type="entry name" value="Beta-grasp_dom_sf"/>
</dbReference>
<dbReference type="HAMAP" id="MF_00430">
    <property type="entry name" value="NqrF"/>
    <property type="match status" value="1"/>
</dbReference>
<comment type="subunit">
    <text evidence="5 27">Composed of six subunits; NqrA, NqrB, NqrC, NqrD, NqrE and NqrF.</text>
</comment>
<evidence type="ECO:0000256" key="15">
    <source>
        <dbReference type="ARBA" id="ARBA00022967"/>
    </source>
</evidence>
<dbReference type="Pfam" id="PF00175">
    <property type="entry name" value="NAD_binding_1"/>
    <property type="match status" value="1"/>
</dbReference>
<keyword evidence="27" id="KW-1133">Transmembrane helix</keyword>
<dbReference type="Gene3D" id="2.40.30.10">
    <property type="entry name" value="Translation factors"/>
    <property type="match status" value="1"/>
</dbReference>
<dbReference type="SUPFAM" id="SSF54292">
    <property type="entry name" value="2Fe-2S ferredoxin-like"/>
    <property type="match status" value="1"/>
</dbReference>
<dbReference type="PROSITE" id="PS51085">
    <property type="entry name" value="2FE2S_FER_2"/>
    <property type="match status" value="1"/>
</dbReference>
<dbReference type="InterPro" id="IPR010205">
    <property type="entry name" value="NqrF"/>
</dbReference>
<evidence type="ECO:0000256" key="14">
    <source>
        <dbReference type="ARBA" id="ARBA00022827"/>
    </source>
</evidence>
<evidence type="ECO:0000256" key="7">
    <source>
        <dbReference type="ARBA" id="ARBA00019729"/>
    </source>
</evidence>
<dbReference type="EMBL" id="SMGG01000003">
    <property type="protein sequence ID" value="TCK62666.1"/>
    <property type="molecule type" value="Genomic_DNA"/>
</dbReference>
<accession>A0A4R1KDI1</accession>
<keyword evidence="11 27" id="KW-0285">Flavoprotein</keyword>
<keyword evidence="9 27" id="KW-1003">Cell membrane</keyword>
<evidence type="ECO:0000256" key="27">
    <source>
        <dbReference type="HAMAP-Rule" id="MF_00430"/>
    </source>
</evidence>
<evidence type="ECO:0000313" key="30">
    <source>
        <dbReference type="EMBL" id="TCK62666.1"/>
    </source>
</evidence>
<comment type="similarity">
    <text evidence="4 27">Belongs to the NqrF family.</text>
</comment>
<evidence type="ECO:0000256" key="25">
    <source>
        <dbReference type="ARBA" id="ARBA00030787"/>
    </source>
</evidence>
<dbReference type="InterPro" id="IPR001433">
    <property type="entry name" value="OxRdtase_FAD/NAD-bd"/>
</dbReference>
<organism evidence="30 31">
    <name type="scientific">Seleniivibrio woodruffii</name>
    <dbReference type="NCBI Taxonomy" id="1078050"/>
    <lineage>
        <taxon>Bacteria</taxon>
        <taxon>Pseudomonadati</taxon>
        <taxon>Deferribacterota</taxon>
        <taxon>Deferribacteres</taxon>
        <taxon>Deferribacterales</taxon>
        <taxon>Geovibrionaceae</taxon>
        <taxon>Seleniivibrio</taxon>
    </lineage>
</organism>
<dbReference type="Pfam" id="PF00970">
    <property type="entry name" value="FAD_binding_6"/>
    <property type="match status" value="1"/>
</dbReference>
<dbReference type="InterPro" id="IPR017938">
    <property type="entry name" value="Riboflavin_synthase-like_b-brl"/>
</dbReference>
<evidence type="ECO:0000256" key="22">
    <source>
        <dbReference type="ARBA" id="ARBA00023136"/>
    </source>
</evidence>
<evidence type="ECO:0000256" key="8">
    <source>
        <dbReference type="ARBA" id="ARBA00022448"/>
    </source>
</evidence>
<evidence type="ECO:0000259" key="29">
    <source>
        <dbReference type="PROSITE" id="PS51384"/>
    </source>
</evidence>
<gene>
    <name evidence="27" type="primary">nqrF</name>
    <name evidence="30" type="ORF">C8D98_1200</name>
</gene>
<evidence type="ECO:0000256" key="13">
    <source>
        <dbReference type="ARBA" id="ARBA00022723"/>
    </source>
</evidence>
<keyword evidence="20 27" id="KW-0406">Ion transport</keyword>
<dbReference type="GO" id="GO:0016655">
    <property type="term" value="F:oxidoreductase activity, acting on NAD(P)H, quinone or similar compound as acceptor"/>
    <property type="evidence" value="ECO:0007669"/>
    <property type="project" value="InterPro"/>
</dbReference>
<evidence type="ECO:0000256" key="16">
    <source>
        <dbReference type="ARBA" id="ARBA00023004"/>
    </source>
</evidence>
<evidence type="ECO:0000256" key="17">
    <source>
        <dbReference type="ARBA" id="ARBA00023014"/>
    </source>
</evidence>
<evidence type="ECO:0000256" key="6">
    <source>
        <dbReference type="ARBA" id="ARBA00013099"/>
    </source>
</evidence>
<keyword evidence="10" id="KW-0997">Cell inner membrane</keyword>
<dbReference type="InterPro" id="IPR036010">
    <property type="entry name" value="2Fe-2S_ferredoxin-like_sf"/>
</dbReference>
<reference evidence="30 31" key="1">
    <citation type="submission" date="2019-03" db="EMBL/GenBank/DDBJ databases">
        <title>Genomic Encyclopedia of Type Strains, Phase IV (KMG-IV): sequencing the most valuable type-strain genomes for metagenomic binning, comparative biology and taxonomic classification.</title>
        <authorList>
            <person name="Goeker M."/>
        </authorList>
    </citation>
    <scope>NUCLEOTIDE SEQUENCE [LARGE SCALE GENOMIC DNA]</scope>
    <source>
        <strain evidence="30 31">DSM 24984</strain>
    </source>
</reference>
<name>A0A4R1KDI1_9BACT</name>
<feature type="domain" description="FAD-binding FR-type" evidence="29">
    <location>
        <begin position="128"/>
        <end position="265"/>
    </location>
</feature>
<dbReference type="GO" id="GO:0006814">
    <property type="term" value="P:sodium ion transport"/>
    <property type="evidence" value="ECO:0007669"/>
    <property type="project" value="UniProtKB-UniRule"/>
</dbReference>
<keyword evidence="22 27" id="KW-0472">Membrane</keyword>
<comment type="catalytic activity">
    <reaction evidence="26 27">
        <text>a ubiquinone + n Na(+)(in) + NADH + H(+) = a ubiquinol + n Na(+)(out) + NAD(+)</text>
        <dbReference type="Rhea" id="RHEA:47748"/>
        <dbReference type="Rhea" id="RHEA-COMP:9565"/>
        <dbReference type="Rhea" id="RHEA-COMP:9566"/>
        <dbReference type="ChEBI" id="CHEBI:15378"/>
        <dbReference type="ChEBI" id="CHEBI:16389"/>
        <dbReference type="ChEBI" id="CHEBI:17976"/>
        <dbReference type="ChEBI" id="CHEBI:29101"/>
        <dbReference type="ChEBI" id="CHEBI:57540"/>
        <dbReference type="ChEBI" id="CHEBI:57945"/>
        <dbReference type="EC" id="7.2.1.1"/>
    </reaction>
</comment>
<dbReference type="CDD" id="cd06188">
    <property type="entry name" value="NADH_quinone_reductase"/>
    <property type="match status" value="1"/>
</dbReference>
<evidence type="ECO:0000256" key="1">
    <source>
        <dbReference type="ARBA" id="ARBA00001974"/>
    </source>
</evidence>
<evidence type="ECO:0000256" key="2">
    <source>
        <dbReference type="ARBA" id="ARBA00002972"/>
    </source>
</evidence>
<dbReference type="Pfam" id="PF00111">
    <property type="entry name" value="Fer2"/>
    <property type="match status" value="1"/>
</dbReference>
<sequence length="403" mass="44843">MTLLIMGVIVFTAVILLLVGVIINARRMLVSAGTVTININHKKDFSVSTGGKLISALADNGIFVSSACGGGGSCGQCRVKIVEGIGDILPTEKTHINRRQEKEGFRLSCQTAVKNDITIELPPEVFAAKRLECEVVSNDNVATFIKEFVLKVPEKVDFRAGGYIQVVVPPYEANFSDFDVEEQYRSDWEKFGFFKLKAGTKEEIQRAYSMASYPAEEGLIKLNVRIATPPFGKEVPPGIGSSYVWSRKPGDMVTIAGPFGEFYGRNTGKEMLFLGGGAGMAPLRSIIFDQLCTLNTERKISFWYGGRSLKELFYTEDFRELEKKYPNFTYNIALSDPLPEDNWTGYKGFIHNVALENYLKNHEAPEEIEYYLCGPPVMISSVLRMLDSLGVEPDNIFFDDFGS</sequence>
<feature type="transmembrane region" description="Helical" evidence="27">
    <location>
        <begin position="6"/>
        <end position="25"/>
    </location>
</feature>
<keyword evidence="13 27" id="KW-0479">Metal-binding</keyword>
<dbReference type="Proteomes" id="UP000294614">
    <property type="component" value="Unassembled WGS sequence"/>
</dbReference>
<keyword evidence="21 27" id="KW-0830">Ubiquinone</keyword>
<dbReference type="InterPro" id="IPR017927">
    <property type="entry name" value="FAD-bd_FR_type"/>
</dbReference>
<evidence type="ECO:0000256" key="21">
    <source>
        <dbReference type="ARBA" id="ARBA00023075"/>
    </source>
</evidence>
<feature type="binding site" evidence="27">
    <location>
        <position position="68"/>
    </location>
    <ligand>
        <name>[2Fe-2S] cluster</name>
        <dbReference type="ChEBI" id="CHEBI:190135"/>
    </ligand>
</feature>
<dbReference type="InterPro" id="IPR039261">
    <property type="entry name" value="FNR_nucleotide-bd"/>
</dbReference>
<keyword evidence="18 27" id="KW-0520">NAD</keyword>
<comment type="cofactor">
    <cofactor evidence="1 27">
        <name>FAD</name>
        <dbReference type="ChEBI" id="CHEBI:57692"/>
    </cofactor>
</comment>
<keyword evidence="17 27" id="KW-0411">Iron-sulfur</keyword>
<evidence type="ECO:0000256" key="19">
    <source>
        <dbReference type="ARBA" id="ARBA00023053"/>
    </source>
</evidence>
<dbReference type="NCBIfam" id="TIGR01941">
    <property type="entry name" value="nqrF"/>
    <property type="match status" value="1"/>
</dbReference>
<dbReference type="Gene3D" id="3.10.20.30">
    <property type="match status" value="1"/>
</dbReference>
<dbReference type="Gene3D" id="3.40.50.80">
    <property type="entry name" value="Nucleotide-binding domain of ferredoxin-NADP reductase (FNR) module"/>
    <property type="match status" value="1"/>
</dbReference>
<keyword evidence="8 27" id="KW-0813">Transport</keyword>
<dbReference type="PRINTS" id="PR00371">
    <property type="entry name" value="FPNCR"/>
</dbReference>
<evidence type="ECO:0000259" key="28">
    <source>
        <dbReference type="PROSITE" id="PS51085"/>
    </source>
</evidence>
<dbReference type="PIRSF" id="PIRSF000044">
    <property type="entry name" value="Cis_Diol_DH_RD"/>
    <property type="match status" value="1"/>
</dbReference>
<dbReference type="InterPro" id="IPR001709">
    <property type="entry name" value="Flavoprot_Pyr_Nucl_cyt_Rdtase"/>
</dbReference>
<evidence type="ECO:0000256" key="23">
    <source>
        <dbReference type="ARBA" id="ARBA00023201"/>
    </source>
</evidence>
<feature type="binding site" evidence="27">
    <location>
        <position position="109"/>
    </location>
    <ligand>
        <name>[2Fe-2S] cluster</name>
        <dbReference type="ChEBI" id="CHEBI:190135"/>
    </ligand>
</feature>
<dbReference type="GO" id="GO:0009055">
    <property type="term" value="F:electron transfer activity"/>
    <property type="evidence" value="ECO:0007669"/>
    <property type="project" value="UniProtKB-UniRule"/>
</dbReference>
<dbReference type="PANTHER" id="PTHR43644">
    <property type="entry name" value="NA(+)-TRANSLOCATING NADH-QUINONE REDUCTASE SUBUNIT"/>
    <property type="match status" value="1"/>
</dbReference>